<dbReference type="EMBL" id="FOMH01000010">
    <property type="protein sequence ID" value="SFD64790.1"/>
    <property type="molecule type" value="Genomic_DNA"/>
</dbReference>
<evidence type="ECO:0000313" key="2">
    <source>
        <dbReference type="EMBL" id="SFD64790.1"/>
    </source>
</evidence>
<reference evidence="3" key="1">
    <citation type="submission" date="2016-10" db="EMBL/GenBank/DDBJ databases">
        <authorList>
            <person name="Varghese N."/>
            <person name="Submissions S."/>
        </authorList>
    </citation>
    <scope>NUCLEOTIDE SEQUENCE [LARGE SCALE GENOMIC DNA]</scope>
    <source>
        <strain evidence="3">CGMCC 1.10370</strain>
    </source>
</reference>
<evidence type="ECO:0000256" key="1">
    <source>
        <dbReference type="SAM" id="MobiDB-lite"/>
    </source>
</evidence>
<dbReference type="InterPro" id="IPR009921">
    <property type="entry name" value="YehS-like"/>
</dbReference>
<dbReference type="OrthoDB" id="9788465at2"/>
<proteinExistence type="predicted"/>
<dbReference type="Pfam" id="PF07308">
    <property type="entry name" value="DUF1456"/>
    <property type="match status" value="1"/>
</dbReference>
<keyword evidence="3" id="KW-1185">Reference proteome</keyword>
<organism evidence="2 3">
    <name type="scientific">Flavobacterium phragmitis</name>
    <dbReference type="NCBI Taxonomy" id="739143"/>
    <lineage>
        <taxon>Bacteria</taxon>
        <taxon>Pseudomonadati</taxon>
        <taxon>Bacteroidota</taxon>
        <taxon>Flavobacteriia</taxon>
        <taxon>Flavobacteriales</taxon>
        <taxon>Flavobacteriaceae</taxon>
        <taxon>Flavobacterium</taxon>
    </lineage>
</organism>
<dbReference type="AlphaFoldDB" id="A0A1I1UA39"/>
<accession>A0A1I1UA39</accession>
<dbReference type="PANTHER" id="PTHR37805">
    <property type="entry name" value="CYTOPLASMIC PROTEIN-RELATED"/>
    <property type="match status" value="1"/>
</dbReference>
<dbReference type="STRING" id="739143.SAMN05216297_110143"/>
<dbReference type="PANTHER" id="PTHR37805:SF1">
    <property type="entry name" value="CYTOPLASMIC PROTEIN"/>
    <property type="match status" value="1"/>
</dbReference>
<feature type="compositionally biased region" description="Basic and acidic residues" evidence="1">
    <location>
        <begin position="82"/>
        <end position="113"/>
    </location>
</feature>
<dbReference type="Proteomes" id="UP000199672">
    <property type="component" value="Unassembled WGS sequence"/>
</dbReference>
<protein>
    <submittedName>
        <fullName evidence="2">Uncharacterized protein</fullName>
    </submittedName>
</protein>
<feature type="region of interest" description="Disordered" evidence="1">
    <location>
        <begin position="70"/>
        <end position="155"/>
    </location>
</feature>
<evidence type="ECO:0000313" key="3">
    <source>
        <dbReference type="Proteomes" id="UP000199672"/>
    </source>
</evidence>
<feature type="compositionally biased region" description="Low complexity" evidence="1">
    <location>
        <begin position="116"/>
        <end position="125"/>
    </location>
</feature>
<gene>
    <name evidence="2" type="ORF">SAMN05216297_110143</name>
</gene>
<dbReference type="RefSeq" id="WP_091496107.1">
    <property type="nucleotide sequence ID" value="NZ_FOMH01000010.1"/>
</dbReference>
<sequence length="155" mass="17488">MTNNDILKKLRVALMLRDDQIVEILELVDFRISKSELGAFFRAEDHPNYMECGDQVLRNFLNGLVIHLRGTKENPKNPNDVLAKHKAEIPKRETSKERPEFKAAPKDSEKYRGDQSPSKSGSSAGKPKKKSFPKGNGKPVVVEKVVFKNGNKKKS</sequence>
<name>A0A1I1UA39_9FLAO</name>